<proteinExistence type="predicted"/>
<keyword evidence="2" id="KW-1185">Reference proteome</keyword>
<evidence type="ECO:0000313" key="2">
    <source>
        <dbReference type="Proteomes" id="UP001231941"/>
    </source>
</evidence>
<evidence type="ECO:0000313" key="1">
    <source>
        <dbReference type="EMBL" id="MDP5276154.1"/>
    </source>
</evidence>
<accession>A0ABT9J3I1</accession>
<name>A0ABT9J3I1_9BACL</name>
<gene>
    <name evidence="1" type="ORF">Q5Y73_18810</name>
</gene>
<comment type="caution">
    <text evidence="1">The sequence shown here is derived from an EMBL/GenBank/DDBJ whole genome shotgun (WGS) entry which is preliminary data.</text>
</comment>
<organism evidence="1 2">
    <name type="scientific">Chengkuizengella axinellae</name>
    <dbReference type="NCBI Taxonomy" id="3064388"/>
    <lineage>
        <taxon>Bacteria</taxon>
        <taxon>Bacillati</taxon>
        <taxon>Bacillota</taxon>
        <taxon>Bacilli</taxon>
        <taxon>Bacillales</taxon>
        <taxon>Paenibacillaceae</taxon>
        <taxon>Chengkuizengella</taxon>
    </lineage>
</organism>
<reference evidence="1 2" key="1">
    <citation type="submission" date="2023-08" db="EMBL/GenBank/DDBJ databases">
        <authorList>
            <person name="Park J.-S."/>
        </authorList>
    </citation>
    <scope>NUCLEOTIDE SEQUENCE [LARGE SCALE GENOMIC DNA]</scope>
    <source>
        <strain evidence="1 2">2205SS18-9</strain>
    </source>
</reference>
<dbReference type="EMBL" id="JAVAMP010000012">
    <property type="protein sequence ID" value="MDP5276154.1"/>
    <property type="molecule type" value="Genomic_DNA"/>
</dbReference>
<dbReference type="RefSeq" id="WP_305993465.1">
    <property type="nucleotide sequence ID" value="NZ_JAVAMP010000012.1"/>
</dbReference>
<sequence length="80" mass="9555">MIYLTEEEQKKGIMEHNFFMMWKLDEDSECLCGGFRKHLFLALGHATPDNIRKLATVYPIEVFAFLEYEDRLEEFSIFEV</sequence>
<dbReference type="Proteomes" id="UP001231941">
    <property type="component" value="Unassembled WGS sequence"/>
</dbReference>
<protein>
    <submittedName>
        <fullName evidence="1">Uncharacterized protein</fullName>
    </submittedName>
</protein>